<dbReference type="AlphaFoldDB" id="A0AAW6TYZ7"/>
<dbReference type="Gene3D" id="3.30.1360.40">
    <property type="match status" value="1"/>
</dbReference>
<dbReference type="Gene3D" id="1.10.132.20">
    <property type="entry name" value="Ribosome-recycling factor"/>
    <property type="match status" value="1"/>
</dbReference>
<reference evidence="8" key="1">
    <citation type="submission" date="2023-05" db="EMBL/GenBank/DDBJ databases">
        <title>Anaerotaeda fermentans gen. nov., sp. nov., a novel anaerobic planctomycete of the new family within the order Sedimentisphaerales isolated from Taman Peninsula, Russia.</title>
        <authorList>
            <person name="Khomyakova M.A."/>
            <person name="Merkel A.Y."/>
            <person name="Slobodkin A.I."/>
        </authorList>
    </citation>
    <scope>NUCLEOTIDE SEQUENCE</scope>
    <source>
        <strain evidence="8">M17dextr</strain>
    </source>
</reference>
<evidence type="ECO:0000313" key="9">
    <source>
        <dbReference type="Proteomes" id="UP001431776"/>
    </source>
</evidence>
<evidence type="ECO:0000256" key="1">
    <source>
        <dbReference type="ARBA" id="ARBA00004496"/>
    </source>
</evidence>
<keyword evidence="9" id="KW-1185">Reference proteome</keyword>
<sequence length="173" mass="19463">MRKAVEVLQDELRAFRGGRATPGLVDHLRIEYYGNLTPLKSLATVSAPEVDQLVIKPFDPASVKDIEKAIKSSDLSIAPIVEGKFIRLNIPPLSEERRKQLVQQAKQAGEQTKVSIRNVRRDTIKQLEQQQKDKAITEDDLQAGRKQCDDITKEFSDKVDGMVAHKAKEIMES</sequence>
<dbReference type="PANTHER" id="PTHR20982">
    <property type="entry name" value="RIBOSOME RECYCLING FACTOR"/>
    <property type="match status" value="1"/>
</dbReference>
<dbReference type="HAMAP" id="MF_00040">
    <property type="entry name" value="RRF"/>
    <property type="match status" value="1"/>
</dbReference>
<dbReference type="InterPro" id="IPR036191">
    <property type="entry name" value="RRF_sf"/>
</dbReference>
<keyword evidence="3 6" id="KW-0963">Cytoplasm</keyword>
<feature type="domain" description="Ribosome recycling factor" evidence="7">
    <location>
        <begin position="8"/>
        <end position="171"/>
    </location>
</feature>
<dbReference type="InterPro" id="IPR002661">
    <property type="entry name" value="Ribosome_recyc_fac"/>
</dbReference>
<dbReference type="GO" id="GO:0043023">
    <property type="term" value="F:ribosomal large subunit binding"/>
    <property type="evidence" value="ECO:0007669"/>
    <property type="project" value="TreeGrafter"/>
</dbReference>
<dbReference type="SUPFAM" id="SSF55194">
    <property type="entry name" value="Ribosome recycling factor, RRF"/>
    <property type="match status" value="1"/>
</dbReference>
<evidence type="ECO:0000313" key="8">
    <source>
        <dbReference type="EMBL" id="MDI6450767.1"/>
    </source>
</evidence>
<comment type="subcellular location">
    <subcellularLocation>
        <location evidence="1 6">Cytoplasm</location>
    </subcellularLocation>
</comment>
<dbReference type="Proteomes" id="UP001431776">
    <property type="component" value="Unassembled WGS sequence"/>
</dbReference>
<proteinExistence type="inferred from homology"/>
<evidence type="ECO:0000256" key="6">
    <source>
        <dbReference type="HAMAP-Rule" id="MF_00040"/>
    </source>
</evidence>
<comment type="function">
    <text evidence="5 6">Responsible for the release of ribosomes from messenger RNA at the termination of protein biosynthesis. May increase the efficiency of translation by recycling ribosomes from one round of translation to another.</text>
</comment>
<comment type="caution">
    <text evidence="8">The sequence shown here is derived from an EMBL/GenBank/DDBJ whole genome shotgun (WGS) entry which is preliminary data.</text>
</comment>
<evidence type="ECO:0000256" key="2">
    <source>
        <dbReference type="ARBA" id="ARBA00005912"/>
    </source>
</evidence>
<dbReference type="RefSeq" id="WP_349246177.1">
    <property type="nucleotide sequence ID" value="NZ_JASCXX010000024.1"/>
</dbReference>
<comment type="similarity">
    <text evidence="2 6">Belongs to the RRF family.</text>
</comment>
<accession>A0AAW6TYZ7</accession>
<evidence type="ECO:0000256" key="4">
    <source>
        <dbReference type="ARBA" id="ARBA00022917"/>
    </source>
</evidence>
<dbReference type="PANTHER" id="PTHR20982:SF3">
    <property type="entry name" value="MITOCHONDRIAL RIBOSOME RECYCLING FACTOR PSEUDO 1"/>
    <property type="match status" value="1"/>
</dbReference>
<protein>
    <recommendedName>
        <fullName evidence="6">Ribosome-recycling factor</fullName>
        <shortName evidence="6">RRF</shortName>
    </recommendedName>
    <alternativeName>
        <fullName evidence="6">Ribosome-releasing factor</fullName>
    </alternativeName>
</protein>
<dbReference type="FunFam" id="3.30.1360.40:FF:000001">
    <property type="entry name" value="Ribosome-recycling factor"/>
    <property type="match status" value="1"/>
</dbReference>
<dbReference type="GO" id="GO:0005737">
    <property type="term" value="C:cytoplasm"/>
    <property type="evidence" value="ECO:0007669"/>
    <property type="project" value="UniProtKB-SubCell"/>
</dbReference>
<keyword evidence="4 6" id="KW-0648">Protein biosynthesis</keyword>
<dbReference type="InterPro" id="IPR023584">
    <property type="entry name" value="Ribosome_recyc_fac_dom"/>
</dbReference>
<name>A0AAW6TYZ7_9BACT</name>
<evidence type="ECO:0000256" key="3">
    <source>
        <dbReference type="ARBA" id="ARBA00022490"/>
    </source>
</evidence>
<organism evidence="8 9">
    <name type="scientific">Anaerobaca lacustris</name>
    <dbReference type="NCBI Taxonomy" id="3044600"/>
    <lineage>
        <taxon>Bacteria</taxon>
        <taxon>Pseudomonadati</taxon>
        <taxon>Planctomycetota</taxon>
        <taxon>Phycisphaerae</taxon>
        <taxon>Sedimentisphaerales</taxon>
        <taxon>Anaerobacaceae</taxon>
        <taxon>Anaerobaca</taxon>
    </lineage>
</organism>
<dbReference type="NCBIfam" id="TIGR00496">
    <property type="entry name" value="frr"/>
    <property type="match status" value="1"/>
</dbReference>
<dbReference type="FunFam" id="1.10.132.20:FF:000001">
    <property type="entry name" value="Ribosome-recycling factor"/>
    <property type="match status" value="1"/>
</dbReference>
<dbReference type="Pfam" id="PF01765">
    <property type="entry name" value="RRF"/>
    <property type="match status" value="1"/>
</dbReference>
<evidence type="ECO:0000256" key="5">
    <source>
        <dbReference type="ARBA" id="ARBA00025050"/>
    </source>
</evidence>
<evidence type="ECO:0000259" key="7">
    <source>
        <dbReference type="Pfam" id="PF01765"/>
    </source>
</evidence>
<dbReference type="EMBL" id="JASCXX010000024">
    <property type="protein sequence ID" value="MDI6450767.1"/>
    <property type="molecule type" value="Genomic_DNA"/>
</dbReference>
<dbReference type="CDD" id="cd00520">
    <property type="entry name" value="RRF"/>
    <property type="match status" value="1"/>
</dbReference>
<dbReference type="GO" id="GO:0006415">
    <property type="term" value="P:translational termination"/>
    <property type="evidence" value="ECO:0007669"/>
    <property type="project" value="UniProtKB-UniRule"/>
</dbReference>
<gene>
    <name evidence="6 8" type="primary">frr</name>
    <name evidence="8" type="ORF">QJ522_17035</name>
</gene>